<keyword evidence="2" id="KW-1185">Reference proteome</keyword>
<organism evidence="1 2">
    <name type="scientific">Saxophila tyrrhenica</name>
    <dbReference type="NCBI Taxonomy" id="1690608"/>
    <lineage>
        <taxon>Eukaryota</taxon>
        <taxon>Fungi</taxon>
        <taxon>Dikarya</taxon>
        <taxon>Ascomycota</taxon>
        <taxon>Pezizomycotina</taxon>
        <taxon>Dothideomycetes</taxon>
        <taxon>Dothideomycetidae</taxon>
        <taxon>Mycosphaerellales</taxon>
        <taxon>Extremaceae</taxon>
        <taxon>Saxophila</taxon>
    </lineage>
</organism>
<dbReference type="InterPro" id="IPR053212">
    <property type="entry name" value="DHP_3-monooxygenase"/>
</dbReference>
<dbReference type="Gene3D" id="3.50.50.60">
    <property type="entry name" value="FAD/NAD(P)-binding domain"/>
    <property type="match status" value="1"/>
</dbReference>
<dbReference type="Proteomes" id="UP001337655">
    <property type="component" value="Unassembled WGS sequence"/>
</dbReference>
<evidence type="ECO:0000313" key="2">
    <source>
        <dbReference type="Proteomes" id="UP001337655"/>
    </source>
</evidence>
<comment type="caution">
    <text evidence="1">The sequence shown here is derived from an EMBL/GenBank/DDBJ whole genome shotgun (WGS) entry which is preliminary data.</text>
</comment>
<dbReference type="EMBL" id="JAVRRT010000001">
    <property type="protein sequence ID" value="KAK5175656.1"/>
    <property type="molecule type" value="Genomic_DNA"/>
</dbReference>
<name>A0AAV9PPJ4_9PEZI</name>
<accession>A0AAV9PPJ4</accession>
<dbReference type="PANTHER" id="PTHR47469:SF2">
    <property type="entry name" value="OS06G0597600 PROTEIN"/>
    <property type="match status" value="1"/>
</dbReference>
<dbReference type="GeneID" id="89922145"/>
<dbReference type="PANTHER" id="PTHR47469">
    <property type="entry name" value="MONOOXYGENASE-LIKE"/>
    <property type="match status" value="1"/>
</dbReference>
<dbReference type="InterPro" id="IPR036188">
    <property type="entry name" value="FAD/NAD-bd_sf"/>
</dbReference>
<gene>
    <name evidence="1" type="ORF">LTR77_000795</name>
</gene>
<dbReference type="RefSeq" id="XP_064664294.1">
    <property type="nucleotide sequence ID" value="XM_064798060.1"/>
</dbReference>
<evidence type="ECO:0000313" key="1">
    <source>
        <dbReference type="EMBL" id="KAK5175656.1"/>
    </source>
</evidence>
<sequence length="152" mass="17289">MITWEAWELLKAKAVDRLPPQMAEMANKSTNPFVQAITDVSSPKAVYMSDKVVLVGDALAGFRPHTVASTSQAAFDVMCLVDWLDGKTDRKEFISSVMQYSRLIQSRGIYIGNRSQFETLDINDYIEDRNLMSTLRKDLVYPEWTKRGLDSM</sequence>
<protein>
    <submittedName>
        <fullName evidence="1">Uncharacterized protein</fullName>
    </submittedName>
</protein>
<dbReference type="AlphaFoldDB" id="A0AAV9PPJ4"/>
<reference evidence="1 2" key="1">
    <citation type="submission" date="2023-08" db="EMBL/GenBank/DDBJ databases">
        <title>Black Yeasts Isolated from many extreme environments.</title>
        <authorList>
            <person name="Coleine C."/>
            <person name="Stajich J.E."/>
            <person name="Selbmann L."/>
        </authorList>
    </citation>
    <scope>NUCLEOTIDE SEQUENCE [LARGE SCALE GENOMIC DNA]</scope>
    <source>
        <strain evidence="1 2">CCFEE 5935</strain>
    </source>
</reference>
<proteinExistence type="predicted"/>